<dbReference type="PANTHER" id="PTHR23017:SF3">
    <property type="entry name" value="G-PROTEIN COUPLED RECEPTORS FAMILY 1 PROFILE DOMAIN-CONTAINING PROTEIN"/>
    <property type="match status" value="1"/>
</dbReference>
<gene>
    <name evidence="1" type="primary">WBGene00119133</name>
</gene>
<dbReference type="InterPro" id="IPR019430">
    <property type="entry name" value="7TM_GPCR_serpentine_rcpt_Srx"/>
</dbReference>
<keyword evidence="2" id="KW-1185">Reference proteome</keyword>
<accession>A0A2A6CQ42</accession>
<dbReference type="Gene3D" id="1.20.1070.10">
    <property type="entry name" value="Rhodopsin 7-helix transmembrane proteins"/>
    <property type="match status" value="1"/>
</dbReference>
<dbReference type="PANTHER" id="PTHR23017">
    <property type="entry name" value="SERPENTINE RECEPTOR, CLASS X"/>
    <property type="match status" value="1"/>
</dbReference>
<name>A0A2A6CQ42_PRIPA</name>
<reference evidence="2" key="1">
    <citation type="journal article" date="2008" name="Nat. Genet.">
        <title>The Pristionchus pacificus genome provides a unique perspective on nematode lifestyle and parasitism.</title>
        <authorList>
            <person name="Dieterich C."/>
            <person name="Clifton S.W."/>
            <person name="Schuster L.N."/>
            <person name="Chinwalla A."/>
            <person name="Delehaunty K."/>
            <person name="Dinkelacker I."/>
            <person name="Fulton L."/>
            <person name="Fulton R."/>
            <person name="Godfrey J."/>
            <person name="Minx P."/>
            <person name="Mitreva M."/>
            <person name="Roeseler W."/>
            <person name="Tian H."/>
            <person name="Witte H."/>
            <person name="Yang S.P."/>
            <person name="Wilson R.K."/>
            <person name="Sommer R.J."/>
        </authorList>
    </citation>
    <scope>NUCLEOTIDE SEQUENCE [LARGE SCALE GENOMIC DNA]</scope>
    <source>
        <strain evidence="2">PS312</strain>
    </source>
</reference>
<evidence type="ECO:0000313" key="1">
    <source>
        <dbReference type="EnsemblMetazoa" id="PPA29579.1"/>
    </source>
</evidence>
<proteinExistence type="predicted"/>
<sequence>ARAREYWRFPCSSPMERLRSVPLAVLFLDLKVYAHLGVSINRLFSLVLPLVYYSLESNVGVTSLFVALPVLFAVLQVSPLFWTDGCYFVYYKDIGVWGYDETTIFTHCNLSCEKSSVRWEELLDTMGRDHVNLLQSVCQMALSIIIYISFVFISSYATSDWALFGTTTLAWALLHALDGILMVSFQTRRMFKRSRVIVFRGGSTSAPTGSTLTMIDQGCVASLLAVVTLAGLTSNTIALYAVCRYKHLHNTFGVLCGVLALANLGDSFIHLLWSAFGPYLFDDEMLIGKRGKMVGQLGLMLLDLKVYAHIGVSVNRLFSLVSPLRALKSFPLNGASFKAKRRIEIGFFVQASLESMSVCQMALSIAVYTSFCFISYHVSSDWALFGTTTLAWTLYHALDGIIMVAFQARRICKRSQVTSFHGALTNGQTAPAKTWMS</sequence>
<evidence type="ECO:0000313" key="2">
    <source>
        <dbReference type="Proteomes" id="UP000005239"/>
    </source>
</evidence>
<dbReference type="SUPFAM" id="SSF81321">
    <property type="entry name" value="Family A G protein-coupled receptor-like"/>
    <property type="match status" value="1"/>
</dbReference>
<accession>A0A8R1UHY0</accession>
<protein>
    <submittedName>
        <fullName evidence="1">G protein-coupled receptor</fullName>
    </submittedName>
</protein>
<organism evidence="1 2">
    <name type="scientific">Pristionchus pacificus</name>
    <name type="common">Parasitic nematode worm</name>
    <dbReference type="NCBI Taxonomy" id="54126"/>
    <lineage>
        <taxon>Eukaryota</taxon>
        <taxon>Metazoa</taxon>
        <taxon>Ecdysozoa</taxon>
        <taxon>Nematoda</taxon>
        <taxon>Chromadorea</taxon>
        <taxon>Rhabditida</taxon>
        <taxon>Rhabditina</taxon>
        <taxon>Diplogasteromorpha</taxon>
        <taxon>Diplogasteroidea</taxon>
        <taxon>Neodiplogasteridae</taxon>
        <taxon>Pristionchus</taxon>
    </lineage>
</organism>
<dbReference type="AlphaFoldDB" id="A0A2A6CQ42"/>
<dbReference type="Proteomes" id="UP000005239">
    <property type="component" value="Unassembled WGS sequence"/>
</dbReference>
<dbReference type="EnsemblMetazoa" id="PPA29579.1">
    <property type="protein sequence ID" value="PPA29579.1"/>
    <property type="gene ID" value="WBGene00119133"/>
</dbReference>
<dbReference type="Pfam" id="PF10328">
    <property type="entry name" value="7TM_GPCR_Srx"/>
    <property type="match status" value="4"/>
</dbReference>
<reference evidence="1" key="2">
    <citation type="submission" date="2022-06" db="UniProtKB">
        <authorList>
            <consortium name="EnsemblMetazoa"/>
        </authorList>
    </citation>
    <scope>IDENTIFICATION</scope>
    <source>
        <strain evidence="1">PS312</strain>
    </source>
</reference>